<dbReference type="NCBIfam" id="NF009402">
    <property type="entry name" value="PRK12767.1-1"/>
    <property type="match status" value="1"/>
</dbReference>
<dbReference type="Pfam" id="PF21360">
    <property type="entry name" value="PylC-like_N"/>
    <property type="match status" value="1"/>
</dbReference>
<evidence type="ECO:0000313" key="3">
    <source>
        <dbReference type="EMBL" id="MFC6867907.1"/>
    </source>
</evidence>
<comment type="caution">
    <text evidence="3">The sequence shown here is derived from an EMBL/GenBank/DDBJ whole genome shotgun (WGS) entry which is preliminary data.</text>
</comment>
<dbReference type="InterPro" id="IPR003806">
    <property type="entry name" value="ATP-grasp_PylC-type"/>
</dbReference>
<keyword evidence="1" id="KW-0547">Nucleotide-binding</keyword>
<feature type="domain" description="ATP-grasp" evidence="2">
    <location>
        <begin position="119"/>
        <end position="294"/>
    </location>
</feature>
<dbReference type="Gene3D" id="3.40.50.20">
    <property type="match status" value="1"/>
</dbReference>
<organism evidence="3 4">
    <name type="scientific">Haloechinothrix salitolerans</name>
    <dbReference type="NCBI Taxonomy" id="926830"/>
    <lineage>
        <taxon>Bacteria</taxon>
        <taxon>Bacillati</taxon>
        <taxon>Actinomycetota</taxon>
        <taxon>Actinomycetes</taxon>
        <taxon>Pseudonocardiales</taxon>
        <taxon>Pseudonocardiaceae</taxon>
        <taxon>Haloechinothrix</taxon>
    </lineage>
</organism>
<proteinExistence type="predicted"/>
<dbReference type="InterPro" id="IPR011761">
    <property type="entry name" value="ATP-grasp"/>
</dbReference>
<reference evidence="4" key="1">
    <citation type="journal article" date="2019" name="Int. J. Syst. Evol. Microbiol.">
        <title>The Global Catalogue of Microorganisms (GCM) 10K type strain sequencing project: providing services to taxonomists for standard genome sequencing and annotation.</title>
        <authorList>
            <consortium name="The Broad Institute Genomics Platform"/>
            <consortium name="The Broad Institute Genome Sequencing Center for Infectious Disease"/>
            <person name="Wu L."/>
            <person name="Ma J."/>
        </authorList>
    </citation>
    <scope>NUCLEOTIDE SEQUENCE [LARGE SCALE GENOMIC DNA]</scope>
    <source>
        <strain evidence="4">KCTC 32255</strain>
    </source>
</reference>
<name>A0ABW2BZP3_9PSEU</name>
<evidence type="ECO:0000313" key="4">
    <source>
        <dbReference type="Proteomes" id="UP001596337"/>
    </source>
</evidence>
<dbReference type="InterPro" id="IPR036291">
    <property type="entry name" value="NAD(P)-bd_dom_sf"/>
</dbReference>
<dbReference type="RefSeq" id="WP_345396234.1">
    <property type="nucleotide sequence ID" value="NZ_BAABLA010000025.1"/>
</dbReference>
<accession>A0ABW2BZP3</accession>
<keyword evidence="1" id="KW-0067">ATP-binding</keyword>
<dbReference type="InterPro" id="IPR048764">
    <property type="entry name" value="PylC_N"/>
</dbReference>
<evidence type="ECO:0000259" key="2">
    <source>
        <dbReference type="PROSITE" id="PS50975"/>
    </source>
</evidence>
<dbReference type="Pfam" id="PF02655">
    <property type="entry name" value="ATP-grasp_3"/>
    <property type="match status" value="1"/>
</dbReference>
<dbReference type="Proteomes" id="UP001596337">
    <property type="component" value="Unassembled WGS sequence"/>
</dbReference>
<sequence length="339" mass="37588">MSEKVCIAVTGAGGGVGQSIIKALQWAEYDVVALDSDRLATGLYAADRSYLIPRRSDREFVDKVLEICKAENCRLLFPGLDTELGVLARASTRFISAGVIPIVSSPRVVDISDNKLLTYRTLRDYGVSVPKTVDMSLWESGDGDPLPYPFVLKKRQGGSRSRDVHIIHARRDLDKFVEQGNDASMFIAQEHIDGYEYTCGSVTLNRQCIGVIVMRRTLRDGDTYKCFTVRDEIIEGEVQTLMNALEPFGPCNAQLRVRDGRPYVFEINARCSGTTAARALCGFNEPAMVADYVCHGAMPSFSIKEQALLRYWNELVVSNDSIDALTHNGSLVASKVRRM</sequence>
<gene>
    <name evidence="3" type="ORF">ACFQGD_12180</name>
</gene>
<keyword evidence="4" id="KW-1185">Reference proteome</keyword>
<dbReference type="Gene3D" id="3.30.470.20">
    <property type="entry name" value="ATP-grasp fold, B domain"/>
    <property type="match status" value="1"/>
</dbReference>
<evidence type="ECO:0000256" key="1">
    <source>
        <dbReference type="PROSITE-ProRule" id="PRU00409"/>
    </source>
</evidence>
<protein>
    <submittedName>
        <fullName evidence="3">ATP-grasp domain-containing protein</fullName>
    </submittedName>
</protein>
<dbReference type="EMBL" id="JBHSXX010000001">
    <property type="protein sequence ID" value="MFC6867907.1"/>
    <property type="molecule type" value="Genomic_DNA"/>
</dbReference>
<dbReference type="PROSITE" id="PS50975">
    <property type="entry name" value="ATP_GRASP"/>
    <property type="match status" value="1"/>
</dbReference>
<dbReference type="SUPFAM" id="SSF56059">
    <property type="entry name" value="Glutathione synthetase ATP-binding domain-like"/>
    <property type="match status" value="1"/>
</dbReference>
<dbReference type="SUPFAM" id="SSF51735">
    <property type="entry name" value="NAD(P)-binding Rossmann-fold domains"/>
    <property type="match status" value="1"/>
</dbReference>